<reference evidence="4" key="1">
    <citation type="journal article" date="2019" name="Int. J. Syst. Evol. Microbiol.">
        <title>The Global Catalogue of Microorganisms (GCM) 10K type strain sequencing project: providing services to taxonomists for standard genome sequencing and annotation.</title>
        <authorList>
            <consortium name="The Broad Institute Genomics Platform"/>
            <consortium name="The Broad Institute Genome Sequencing Center for Infectious Disease"/>
            <person name="Wu L."/>
            <person name="Ma J."/>
        </authorList>
    </citation>
    <scope>NUCLEOTIDE SEQUENCE [LARGE SCALE GENOMIC DNA]</scope>
    <source>
        <strain evidence="4">KCTC 52344</strain>
    </source>
</reference>
<keyword evidence="3" id="KW-0418">Kinase</keyword>
<dbReference type="Proteomes" id="UP001597510">
    <property type="component" value="Unassembled WGS sequence"/>
</dbReference>
<evidence type="ECO:0000313" key="4">
    <source>
        <dbReference type="Proteomes" id="UP001597510"/>
    </source>
</evidence>
<dbReference type="EC" id="2.7.13.3" evidence="3"/>
<evidence type="ECO:0000259" key="2">
    <source>
        <dbReference type="Pfam" id="PF06580"/>
    </source>
</evidence>
<dbReference type="Pfam" id="PF06580">
    <property type="entry name" value="His_kinase"/>
    <property type="match status" value="1"/>
</dbReference>
<feature type="transmembrane region" description="Helical" evidence="1">
    <location>
        <begin position="87"/>
        <end position="109"/>
    </location>
</feature>
<dbReference type="GO" id="GO:0004673">
    <property type="term" value="F:protein histidine kinase activity"/>
    <property type="evidence" value="ECO:0007669"/>
    <property type="project" value="UniProtKB-EC"/>
</dbReference>
<comment type="caution">
    <text evidence="3">The sequence shown here is derived from an EMBL/GenBank/DDBJ whole genome shotgun (WGS) entry which is preliminary data.</text>
</comment>
<feature type="transmembrane region" description="Helical" evidence="1">
    <location>
        <begin position="48"/>
        <end position="66"/>
    </location>
</feature>
<sequence>MKNRFLNSLTAKPEAKTKWSYALTMPVFLVFFSYLLVGSGYFSDIKTFIGATLLNSVILTSTFLIQNRVNTILAQRYSGLNQTIQRVAVSVVTHAVLSGIFLTLVAILYVKFKLFGSTLSYKTLLIIYVVNMMAIVLTMVIQETFHSLGHWKHHEFNKEKLLKETIQGQLQSLKAQISPHFLFNSLNSLSTLIAEDAEKAEEFVDQMARVYRYLLQTNQSTIDEDNINHLTSLNNELGFIESYYHLLKTRYGNGISLNIMVDEKYRAYLLPPLTLQLLVENAVKHNVIRSSRPLIVEISSTADGLLQVKNNLQKKNVSGLENLESTRIGLANIQAKYHLLAQNQPNIAEPLIENGPSYFTVTLPLIPKSYTLSPAH</sequence>
<dbReference type="PANTHER" id="PTHR34220:SF7">
    <property type="entry name" value="SENSOR HISTIDINE KINASE YPDA"/>
    <property type="match status" value="1"/>
</dbReference>
<gene>
    <name evidence="3" type="ORF">ACFSR2_01155</name>
</gene>
<feature type="transmembrane region" description="Helical" evidence="1">
    <location>
        <begin position="121"/>
        <end position="141"/>
    </location>
</feature>
<dbReference type="InterPro" id="IPR050640">
    <property type="entry name" value="Bact_2-comp_sensor_kinase"/>
</dbReference>
<dbReference type="EMBL" id="JBHULC010000001">
    <property type="protein sequence ID" value="MFD2519473.1"/>
    <property type="molecule type" value="Genomic_DNA"/>
</dbReference>
<name>A0ABW5J151_9BACT</name>
<dbReference type="InterPro" id="IPR010559">
    <property type="entry name" value="Sig_transdc_His_kin_internal"/>
</dbReference>
<dbReference type="RefSeq" id="WP_340238461.1">
    <property type="nucleotide sequence ID" value="NZ_JBBEWC010000009.1"/>
</dbReference>
<dbReference type="PANTHER" id="PTHR34220">
    <property type="entry name" value="SENSOR HISTIDINE KINASE YPDA"/>
    <property type="match status" value="1"/>
</dbReference>
<proteinExistence type="predicted"/>
<feature type="transmembrane region" description="Helical" evidence="1">
    <location>
        <begin position="21"/>
        <end position="42"/>
    </location>
</feature>
<keyword evidence="3" id="KW-0808">Transferase</keyword>
<organism evidence="3 4">
    <name type="scientific">Emticicia soli</name>
    <dbReference type="NCBI Taxonomy" id="2027878"/>
    <lineage>
        <taxon>Bacteria</taxon>
        <taxon>Pseudomonadati</taxon>
        <taxon>Bacteroidota</taxon>
        <taxon>Cytophagia</taxon>
        <taxon>Cytophagales</taxon>
        <taxon>Leadbetterellaceae</taxon>
        <taxon>Emticicia</taxon>
    </lineage>
</organism>
<evidence type="ECO:0000313" key="3">
    <source>
        <dbReference type="EMBL" id="MFD2519473.1"/>
    </source>
</evidence>
<keyword evidence="1" id="KW-0472">Membrane</keyword>
<keyword evidence="1" id="KW-1133">Transmembrane helix</keyword>
<keyword evidence="4" id="KW-1185">Reference proteome</keyword>
<accession>A0ABW5J151</accession>
<feature type="domain" description="Signal transduction histidine kinase internal region" evidence="2">
    <location>
        <begin position="169"/>
        <end position="253"/>
    </location>
</feature>
<evidence type="ECO:0000256" key="1">
    <source>
        <dbReference type="SAM" id="Phobius"/>
    </source>
</evidence>
<keyword evidence="1" id="KW-0812">Transmembrane</keyword>
<protein>
    <submittedName>
        <fullName evidence="3">Sensor histidine kinase</fullName>
        <ecNumber evidence="3">2.7.13.3</ecNumber>
    </submittedName>
</protein>